<feature type="region of interest" description="Disordered" evidence="1">
    <location>
        <begin position="1"/>
        <end position="41"/>
    </location>
</feature>
<evidence type="ECO:0000313" key="3">
    <source>
        <dbReference type="Proteomes" id="UP001165063"/>
    </source>
</evidence>
<organism evidence="2 3">
    <name type="scientific">Ambrosiozyma monospora</name>
    <name type="common">Yeast</name>
    <name type="synonym">Endomycopsis monosporus</name>
    <dbReference type="NCBI Taxonomy" id="43982"/>
    <lineage>
        <taxon>Eukaryota</taxon>
        <taxon>Fungi</taxon>
        <taxon>Dikarya</taxon>
        <taxon>Ascomycota</taxon>
        <taxon>Saccharomycotina</taxon>
        <taxon>Pichiomycetes</taxon>
        <taxon>Pichiales</taxon>
        <taxon>Pichiaceae</taxon>
        <taxon>Ambrosiozyma</taxon>
    </lineage>
</organism>
<dbReference type="EMBL" id="BSXU01001730">
    <property type="protein sequence ID" value="GMG30424.1"/>
    <property type="molecule type" value="Genomic_DNA"/>
</dbReference>
<proteinExistence type="predicted"/>
<protein>
    <submittedName>
        <fullName evidence="2">Unnamed protein product</fullName>
    </submittedName>
</protein>
<dbReference type="Proteomes" id="UP001165063">
    <property type="component" value="Unassembled WGS sequence"/>
</dbReference>
<name>A0A9W6YS65_AMBMO</name>
<accession>A0A9W6YS65</accession>
<keyword evidence="3" id="KW-1185">Reference proteome</keyword>
<gene>
    <name evidence="2" type="ORF">Amon01_000385600</name>
</gene>
<dbReference type="AlphaFoldDB" id="A0A9W6YS65"/>
<sequence>MQVSSSNMLSIIGGQEPVESHTTEETANSVSLSSGDDINNLSTNEEATEFSDFSIMSIKSTDLYCGCSSATDTNGIISQLVSDYDLSVSTYPSLLCSNTVSSNSPKTFNLSSGSLDSYKGLAGPDYNNITIDIDDGFDGYFRTECELQEYSCSVSTVDPVLCCTFEEALQNIFHPVSPTASLYDQLDHTPSGITECKSSMVTLFPLSACTPESDYDYSIKASLPIDREAAFDLDYSASSSATATPTISCNCSHKDRKQVWNKLTRWWHRKITKGKSVNEDSTFTNAEVKDKGTSAFATMKVDIENDDHQSIGCSSCDIFEHIDCTSSNASSLALSAKYSLDNGTLEDDDHSPSVSSSMVAKRSDDDYSPLISSSLVAEQDDDEIICLSNKIHMIGADFSLDDDDDAAAAAEYDNSSAPSISSSLVAEQGDDETLETLYFSNKGDMIGSNWLTMQTYKTSTGYKKTKTMLLGSWSDLLSDKANHAYITTWTEIDENILKN</sequence>
<reference evidence="2" key="1">
    <citation type="submission" date="2023-04" db="EMBL/GenBank/DDBJ databases">
        <title>Ambrosiozyma monospora NBRC 1965.</title>
        <authorList>
            <person name="Ichikawa N."/>
            <person name="Sato H."/>
            <person name="Tonouchi N."/>
        </authorList>
    </citation>
    <scope>NUCLEOTIDE SEQUENCE</scope>
    <source>
        <strain evidence="2">NBRC 1965</strain>
    </source>
</reference>
<comment type="caution">
    <text evidence="2">The sequence shown here is derived from an EMBL/GenBank/DDBJ whole genome shotgun (WGS) entry which is preliminary data.</text>
</comment>
<evidence type="ECO:0000313" key="2">
    <source>
        <dbReference type="EMBL" id="GMG30424.1"/>
    </source>
</evidence>
<evidence type="ECO:0000256" key="1">
    <source>
        <dbReference type="SAM" id="MobiDB-lite"/>
    </source>
</evidence>
<feature type="compositionally biased region" description="Polar residues" evidence="1">
    <location>
        <begin position="25"/>
        <end position="41"/>
    </location>
</feature>